<dbReference type="OMA" id="VAIRWWY"/>
<dbReference type="VEuPathDB" id="FungiDB:YALI1_D00951g"/>
<reference evidence="2 4" key="2">
    <citation type="submission" date="2018-07" db="EMBL/GenBank/DDBJ databases">
        <title>Draft Genome Assemblies for Five Robust Yarrowia lipolytica Strains Exhibiting High Lipid Production and Pentose Sugar Utilization and Sugar Alcohol Secretion from Undetoxified Lignocellulosic Biomass Hydrolysates.</title>
        <authorList>
            <consortium name="DOE Joint Genome Institute"/>
            <person name="Walker C."/>
            <person name="Ryu S."/>
            <person name="Na H."/>
            <person name="Zane M."/>
            <person name="LaButti K."/>
            <person name="Lipzen A."/>
            <person name="Haridas S."/>
            <person name="Barry K."/>
            <person name="Grigoriev I.V."/>
            <person name="Quarterman J."/>
            <person name="Slininger P."/>
            <person name="Dien B."/>
            <person name="Trinh C.T."/>
        </authorList>
    </citation>
    <scope>NUCLEOTIDE SEQUENCE [LARGE SCALE GENOMIC DNA]</scope>
    <source>
        <strain evidence="2 4">YB392</strain>
    </source>
</reference>
<protein>
    <submittedName>
        <fullName evidence="2">Peroxisomal membrane protein PEX17</fullName>
    </submittedName>
</protein>
<dbReference type="Proteomes" id="UP000256601">
    <property type="component" value="Unassembled WGS sequence"/>
</dbReference>
<dbReference type="OrthoDB" id="2357318at2759"/>
<name>A0A1D8NCP0_YARLL</name>
<dbReference type="Proteomes" id="UP000182444">
    <property type="component" value="Chromosome 1D"/>
</dbReference>
<dbReference type="KEGG" id="yli:2910294"/>
<dbReference type="PANTHER" id="PTHR39214:SF1">
    <property type="entry name" value="MICROBODY (PEROXISOME) BIOGENESIS PROTEIN PEROXIN 8 (EUROFUNG)"/>
    <property type="match status" value="1"/>
</dbReference>
<evidence type="ECO:0000313" key="4">
    <source>
        <dbReference type="Proteomes" id="UP000256601"/>
    </source>
</evidence>
<gene>
    <name evidence="2" type="ORF">B0I71DRAFT_131115</name>
    <name evidence="1" type="ORF">YALI1_D00951g</name>
</gene>
<dbReference type="eggNOG" id="ENOG502S5X6">
    <property type="taxonomic scope" value="Eukaryota"/>
</dbReference>
<proteinExistence type="predicted"/>
<dbReference type="AlphaFoldDB" id="A0A1D8NCP0"/>
<dbReference type="RefSeq" id="XP_502261.1">
    <property type="nucleotide sequence ID" value="XM_502261.1"/>
</dbReference>
<reference evidence="1 3" key="1">
    <citation type="journal article" date="2016" name="PLoS ONE">
        <title>Sequence Assembly of Yarrowia lipolytica Strain W29/CLIB89 Shows Transposable Element Diversity.</title>
        <authorList>
            <person name="Magnan C."/>
            <person name="Yu J."/>
            <person name="Chang I."/>
            <person name="Jahn E."/>
            <person name="Kanomata Y."/>
            <person name="Wu J."/>
            <person name="Zeller M."/>
            <person name="Oakes M."/>
            <person name="Baldi P."/>
            <person name="Sandmeyer S."/>
        </authorList>
    </citation>
    <scope>NUCLEOTIDE SEQUENCE [LARGE SCALE GENOMIC DNA]</scope>
    <source>
        <strain evidence="1">CLIB89</strain>
        <strain evidence="3">CLIB89(W29)</strain>
    </source>
</reference>
<evidence type="ECO:0000313" key="2">
    <source>
        <dbReference type="EMBL" id="RDW26246.1"/>
    </source>
</evidence>
<evidence type="ECO:0000313" key="3">
    <source>
        <dbReference type="Proteomes" id="UP000182444"/>
    </source>
</evidence>
<evidence type="ECO:0000313" key="1">
    <source>
        <dbReference type="EMBL" id="AOW03400.1"/>
    </source>
</evidence>
<dbReference type="InterPro" id="IPR055334">
    <property type="entry name" value="PEX8-like"/>
</dbReference>
<dbReference type="EMBL" id="KZ858982">
    <property type="protein sequence ID" value="RDW26246.1"/>
    <property type="molecule type" value="Genomic_DNA"/>
</dbReference>
<dbReference type="VEuPathDB" id="FungiDB:YALI0_D00891g"/>
<sequence>MNKYLVPPPQANRTVTNLDLLINNLRGSSTPGAAEVDTRDILQRIVFILPTIKNPLNLDLVIKEIINSPRLLPPLIDLHDYQQLTDAFRATIKRKALVTDPTISFEAWLETCFQVITRFAGPGWKKLPLLAGLILADYDISADGPTLERKPGFPSKLKHLLKREFVTTFDQCLSIDTRNRSDATKWVPVLACISIAQVYSLLGDVAINYRRFLQVGLDLIFSNYGLEMGTALARLHAESGGDATTAGGLIGKKLKEPVVALLNTFAHIASSCIVHVDIDYIDRIQNKIILVCENQAETWRILTIESPTVMHHQESVQYLKWELFTLCIIMQGIANMLLTQKMNQFMYLQLAYKQLQALHSIYFIVDQMGSQFAAYDYVFFSAIDVLLSEYAPYIKNRGTIPPNKEFVAERLAANLAGTSNVGSHLPIDRSRVLFALNYYEQLVTVCHDSCVETIIYPMARSFLYPTSDIQQLKPLVEAAHSVILAGLAVPTNAVVNAKLIPEYMGGVLPLFPGVFSWNQFVLAIQSIVNTVSPPSEVFKTNQKLFRLVLDSLMKKCRDTPVGIPVPHSVTVSQEQEDIPPTQRAVVMLALINSLPYVDIRSFELWLQETWNMIEATPMLAENAPNKELAHAEHEFLVLEMWKMISGNIDQRLNDVAIRWWYKKNARVHGTL</sequence>
<dbReference type="PANTHER" id="PTHR39214">
    <property type="entry name" value="MICROBODY (PEROXISOME) BIOGENESIS PROTEIN PEROXIN 8 (EUROFUNG)"/>
    <property type="match status" value="1"/>
</dbReference>
<dbReference type="GeneID" id="2910294"/>
<organism evidence="1 3">
    <name type="scientific">Yarrowia lipolytica</name>
    <name type="common">Candida lipolytica</name>
    <dbReference type="NCBI Taxonomy" id="4952"/>
    <lineage>
        <taxon>Eukaryota</taxon>
        <taxon>Fungi</taxon>
        <taxon>Dikarya</taxon>
        <taxon>Ascomycota</taxon>
        <taxon>Saccharomycotina</taxon>
        <taxon>Dipodascomycetes</taxon>
        <taxon>Dipodascales</taxon>
        <taxon>Dipodascales incertae sedis</taxon>
        <taxon>Yarrowia</taxon>
    </lineage>
</organism>
<dbReference type="SMR" id="A0A1D8NCP0"/>
<dbReference type="EMBL" id="CP017556">
    <property type="protein sequence ID" value="AOW03400.1"/>
    <property type="molecule type" value="Genomic_DNA"/>
</dbReference>
<accession>A0A1D8NCP0</accession>